<name>A0A3P7NFV9_DIBLA</name>
<proteinExistence type="predicted"/>
<accession>A0A3P7NFV9</accession>
<reference evidence="1 2" key="1">
    <citation type="submission" date="2018-11" db="EMBL/GenBank/DDBJ databases">
        <authorList>
            <consortium name="Pathogen Informatics"/>
        </authorList>
    </citation>
    <scope>NUCLEOTIDE SEQUENCE [LARGE SCALE GENOMIC DNA]</scope>
</reference>
<protein>
    <submittedName>
        <fullName evidence="1">Uncharacterized protein</fullName>
    </submittedName>
</protein>
<dbReference type="InterPro" id="IPR016159">
    <property type="entry name" value="Cullin_repeat-like_dom_sf"/>
</dbReference>
<evidence type="ECO:0000313" key="1">
    <source>
        <dbReference type="EMBL" id="VDN34518.1"/>
    </source>
</evidence>
<gene>
    <name evidence="1" type="ORF">DILT_LOCUS16525</name>
</gene>
<evidence type="ECO:0000313" key="2">
    <source>
        <dbReference type="Proteomes" id="UP000281553"/>
    </source>
</evidence>
<dbReference type="Gene3D" id="1.20.1310.10">
    <property type="entry name" value="Cullin Repeats"/>
    <property type="match status" value="1"/>
</dbReference>
<dbReference type="Proteomes" id="UP000281553">
    <property type="component" value="Unassembled WGS sequence"/>
</dbReference>
<dbReference type="SUPFAM" id="SSF74788">
    <property type="entry name" value="Cullin repeat-like"/>
    <property type="match status" value="1"/>
</dbReference>
<dbReference type="AlphaFoldDB" id="A0A3P7NFV9"/>
<dbReference type="EMBL" id="UYRU01085433">
    <property type="protein sequence ID" value="VDN34518.1"/>
    <property type="molecule type" value="Genomic_DNA"/>
</dbReference>
<organism evidence="1 2">
    <name type="scientific">Dibothriocephalus latus</name>
    <name type="common">Fish tapeworm</name>
    <name type="synonym">Diphyllobothrium latum</name>
    <dbReference type="NCBI Taxonomy" id="60516"/>
    <lineage>
        <taxon>Eukaryota</taxon>
        <taxon>Metazoa</taxon>
        <taxon>Spiralia</taxon>
        <taxon>Lophotrochozoa</taxon>
        <taxon>Platyhelminthes</taxon>
        <taxon>Cestoda</taxon>
        <taxon>Eucestoda</taxon>
        <taxon>Diphyllobothriidea</taxon>
        <taxon>Diphyllobothriidae</taxon>
        <taxon>Dibothriocephalus</taxon>
    </lineage>
</organism>
<sequence>MRENDMEKLRLVYELITHVPSEVNPMLEQLEEYIWYAGTNELQASAEILVKVGYTCIPVSLVFAGIPYCIWA</sequence>
<keyword evidence="2" id="KW-1185">Reference proteome</keyword>